<dbReference type="EMBL" id="JACHHW010000008">
    <property type="protein sequence ID" value="MBB5188548.1"/>
    <property type="molecule type" value="Genomic_DNA"/>
</dbReference>
<evidence type="ECO:0000313" key="1">
    <source>
        <dbReference type="EMBL" id="MBB5188548.1"/>
    </source>
</evidence>
<sequence length="111" mass="12974">MTTRQDIRTLIPPSRPRKIARVLNYLACGNSINSIEAETLLNEHSLPSTISTLKKKYRFEIIRVDDQENERFMRYSLDTSPDTTQQAFTQLIEWGYRDPQLQLFAGKDTHE</sequence>
<dbReference type="AlphaFoldDB" id="A0A840R7P9"/>
<name>A0A840R7P9_9GAMM</name>
<proteinExistence type="predicted"/>
<dbReference type="Proteomes" id="UP000536640">
    <property type="component" value="Unassembled WGS sequence"/>
</dbReference>
<comment type="caution">
    <text evidence="1">The sequence shown here is derived from an EMBL/GenBank/DDBJ whole genome shotgun (WGS) entry which is preliminary data.</text>
</comment>
<protein>
    <recommendedName>
        <fullName evidence="3">ArsR family transcriptional regulator</fullName>
    </recommendedName>
</protein>
<dbReference type="RefSeq" id="WP_184464001.1">
    <property type="nucleotide sequence ID" value="NZ_JACHHW010000008.1"/>
</dbReference>
<evidence type="ECO:0008006" key="3">
    <source>
        <dbReference type="Google" id="ProtNLM"/>
    </source>
</evidence>
<organism evidence="1 2">
    <name type="scientific">Zhongshania antarctica</name>
    <dbReference type="NCBI Taxonomy" id="641702"/>
    <lineage>
        <taxon>Bacteria</taxon>
        <taxon>Pseudomonadati</taxon>
        <taxon>Pseudomonadota</taxon>
        <taxon>Gammaproteobacteria</taxon>
        <taxon>Cellvibrionales</taxon>
        <taxon>Spongiibacteraceae</taxon>
        <taxon>Zhongshania</taxon>
    </lineage>
</organism>
<evidence type="ECO:0000313" key="2">
    <source>
        <dbReference type="Proteomes" id="UP000536640"/>
    </source>
</evidence>
<accession>A0A840R7P9</accession>
<keyword evidence="2" id="KW-1185">Reference proteome</keyword>
<gene>
    <name evidence="1" type="ORF">HNQ57_002838</name>
</gene>
<reference evidence="1 2" key="1">
    <citation type="submission" date="2020-08" db="EMBL/GenBank/DDBJ databases">
        <title>Genomic Encyclopedia of Type Strains, Phase IV (KMG-IV): sequencing the most valuable type-strain genomes for metagenomic binning, comparative biology and taxonomic classification.</title>
        <authorList>
            <person name="Goeker M."/>
        </authorList>
    </citation>
    <scope>NUCLEOTIDE SEQUENCE [LARGE SCALE GENOMIC DNA]</scope>
    <source>
        <strain evidence="1 2">DSM 25701</strain>
    </source>
</reference>